<dbReference type="Gene3D" id="3.40.390.10">
    <property type="entry name" value="Collagenase (Catalytic Domain)"/>
    <property type="match status" value="3"/>
</dbReference>
<feature type="binding site" evidence="6">
    <location>
        <position position="408"/>
    </location>
    <ligand>
        <name>Zn(2+)</name>
        <dbReference type="ChEBI" id="CHEBI:29105"/>
        <note>catalytic</note>
    </ligand>
</feature>
<feature type="binding site" evidence="6">
    <location>
        <position position="414"/>
    </location>
    <ligand>
        <name>Zn(2+)</name>
        <dbReference type="ChEBI" id="CHEBI:29105"/>
        <note>catalytic</note>
    </ligand>
</feature>
<feature type="binding site" evidence="6">
    <location>
        <position position="640"/>
    </location>
    <ligand>
        <name>Zn(2+)</name>
        <dbReference type="ChEBI" id="CHEBI:29105"/>
        <note>catalytic</note>
    </ligand>
</feature>
<evidence type="ECO:0000256" key="6">
    <source>
        <dbReference type="PROSITE-ProRule" id="PRU01211"/>
    </source>
</evidence>
<feature type="active site" evidence="6">
    <location>
        <position position="637"/>
    </location>
</feature>
<feature type="domain" description="Peptidase M12A" evidence="8">
    <location>
        <begin position="308"/>
        <end position="449"/>
    </location>
</feature>
<keyword evidence="6" id="KW-1015">Disulfide bond</keyword>
<dbReference type="GO" id="GO:0006508">
    <property type="term" value="P:proteolysis"/>
    <property type="evidence" value="ECO:0007669"/>
    <property type="project" value="UniProtKB-KW"/>
</dbReference>
<dbReference type="InterPro" id="IPR034035">
    <property type="entry name" value="Astacin-like_dom"/>
</dbReference>
<dbReference type="InterPro" id="IPR024079">
    <property type="entry name" value="MetalloPept_cat_dom_sf"/>
</dbReference>
<accession>A0A9Q0MSH3</accession>
<feature type="binding site" evidence="6">
    <location>
        <position position="404"/>
    </location>
    <ligand>
        <name>Zn(2+)</name>
        <dbReference type="ChEBI" id="CHEBI:29105"/>
        <note>catalytic</note>
    </ligand>
</feature>
<dbReference type="Proteomes" id="UP001151699">
    <property type="component" value="Chromosome C"/>
</dbReference>
<dbReference type="AlphaFoldDB" id="A0A9Q0MSH3"/>
<feature type="binding site" evidence="6">
    <location>
        <position position="139"/>
    </location>
    <ligand>
        <name>Zn(2+)</name>
        <dbReference type="ChEBI" id="CHEBI:29105"/>
        <note>catalytic</note>
    </ligand>
</feature>
<keyword evidence="7" id="KW-0732">Signal</keyword>
<feature type="binding site" evidence="6">
    <location>
        <position position="143"/>
    </location>
    <ligand>
        <name>Zn(2+)</name>
        <dbReference type="ChEBI" id="CHEBI:29105"/>
        <note>catalytic</note>
    </ligand>
</feature>
<keyword evidence="1 6" id="KW-0645">Protease</keyword>
<feature type="domain" description="Peptidase M12A" evidence="8">
    <location>
        <begin position="43"/>
        <end position="241"/>
    </location>
</feature>
<evidence type="ECO:0000313" key="9">
    <source>
        <dbReference type="EMBL" id="KAJ6636300.1"/>
    </source>
</evidence>
<dbReference type="EC" id="3.4.24.-" evidence="7"/>
<dbReference type="GO" id="GO:0008270">
    <property type="term" value="F:zinc ion binding"/>
    <property type="evidence" value="ECO:0007669"/>
    <property type="project" value="UniProtKB-UniRule"/>
</dbReference>
<keyword evidence="3 6" id="KW-0378">Hydrolase</keyword>
<feature type="chain" id="PRO_5040528609" description="Metalloendopeptidase" evidence="7">
    <location>
        <begin position="25"/>
        <end position="737"/>
    </location>
</feature>
<dbReference type="PANTHER" id="PTHR10127">
    <property type="entry name" value="DISCOIDIN, CUB, EGF, LAMININ , AND ZINC METALLOPROTEASE DOMAIN CONTAINING"/>
    <property type="match status" value="1"/>
</dbReference>
<evidence type="ECO:0000256" key="4">
    <source>
        <dbReference type="ARBA" id="ARBA00022833"/>
    </source>
</evidence>
<dbReference type="PROSITE" id="PS51864">
    <property type="entry name" value="ASTACIN"/>
    <property type="match status" value="3"/>
</dbReference>
<feature type="active site" evidence="6">
    <location>
        <position position="405"/>
    </location>
</feature>
<keyword evidence="2 6" id="KW-0479">Metal-binding</keyword>
<dbReference type="EMBL" id="WJQU01000004">
    <property type="protein sequence ID" value="KAJ6636300.1"/>
    <property type="molecule type" value="Genomic_DNA"/>
</dbReference>
<name>A0A9Q0MSH3_9DIPT</name>
<dbReference type="SUPFAM" id="SSF55486">
    <property type="entry name" value="Metalloproteases ('zincins'), catalytic domain"/>
    <property type="match status" value="3"/>
</dbReference>
<keyword evidence="10" id="KW-1185">Reference proteome</keyword>
<feature type="disulfide bond" evidence="6">
    <location>
        <begin position="581"/>
        <end position="736"/>
    </location>
</feature>
<comment type="caution">
    <text evidence="6">Lacks conserved residue(s) required for the propagation of feature annotation.</text>
</comment>
<feature type="binding site" evidence="6">
    <location>
        <position position="636"/>
    </location>
    <ligand>
        <name>Zn(2+)</name>
        <dbReference type="ChEBI" id="CHEBI:29105"/>
        <note>catalytic</note>
    </ligand>
</feature>
<organism evidence="9 10">
    <name type="scientific">Pseudolycoriella hygida</name>
    <dbReference type="NCBI Taxonomy" id="35572"/>
    <lineage>
        <taxon>Eukaryota</taxon>
        <taxon>Metazoa</taxon>
        <taxon>Ecdysozoa</taxon>
        <taxon>Arthropoda</taxon>
        <taxon>Hexapoda</taxon>
        <taxon>Insecta</taxon>
        <taxon>Pterygota</taxon>
        <taxon>Neoptera</taxon>
        <taxon>Endopterygota</taxon>
        <taxon>Diptera</taxon>
        <taxon>Nematocera</taxon>
        <taxon>Sciaroidea</taxon>
        <taxon>Sciaridae</taxon>
        <taxon>Pseudolycoriella</taxon>
    </lineage>
</organism>
<keyword evidence="5 6" id="KW-0482">Metalloprotease</keyword>
<evidence type="ECO:0000313" key="10">
    <source>
        <dbReference type="Proteomes" id="UP001151699"/>
    </source>
</evidence>
<evidence type="ECO:0000256" key="2">
    <source>
        <dbReference type="ARBA" id="ARBA00022723"/>
    </source>
</evidence>
<dbReference type="GO" id="GO:0004222">
    <property type="term" value="F:metalloendopeptidase activity"/>
    <property type="evidence" value="ECO:0007669"/>
    <property type="project" value="UniProtKB-UniRule"/>
</dbReference>
<feature type="signal peptide" evidence="7">
    <location>
        <begin position="1"/>
        <end position="24"/>
    </location>
</feature>
<evidence type="ECO:0000256" key="7">
    <source>
        <dbReference type="RuleBase" id="RU361183"/>
    </source>
</evidence>
<feature type="active site" evidence="6">
    <location>
        <position position="140"/>
    </location>
</feature>
<dbReference type="PANTHER" id="PTHR10127:SF780">
    <property type="entry name" value="METALLOENDOPEPTIDASE"/>
    <property type="match status" value="1"/>
</dbReference>
<comment type="caution">
    <text evidence="9">The sequence shown here is derived from an EMBL/GenBank/DDBJ whole genome shotgun (WGS) entry which is preliminary data.</text>
</comment>
<evidence type="ECO:0000256" key="3">
    <source>
        <dbReference type="ARBA" id="ARBA00022801"/>
    </source>
</evidence>
<dbReference type="Pfam" id="PF01400">
    <property type="entry name" value="Astacin"/>
    <property type="match status" value="3"/>
</dbReference>
<dbReference type="SMART" id="SM00235">
    <property type="entry name" value="ZnMc"/>
    <property type="match status" value="3"/>
</dbReference>
<gene>
    <name evidence="9" type="primary">nas-4_4</name>
    <name evidence="9" type="ORF">Bhyg_14888</name>
</gene>
<protein>
    <recommendedName>
        <fullName evidence="7">Metalloendopeptidase</fullName>
        <ecNumber evidence="7">3.4.24.-</ecNumber>
    </recommendedName>
</protein>
<feature type="binding site" evidence="6">
    <location>
        <position position="646"/>
    </location>
    <ligand>
        <name>Zn(2+)</name>
        <dbReference type="ChEBI" id="CHEBI:29105"/>
        <note>catalytic</note>
    </ligand>
</feature>
<evidence type="ECO:0000256" key="1">
    <source>
        <dbReference type="ARBA" id="ARBA00022670"/>
    </source>
</evidence>
<evidence type="ECO:0000256" key="5">
    <source>
        <dbReference type="ARBA" id="ARBA00023049"/>
    </source>
</evidence>
<evidence type="ECO:0000259" key="8">
    <source>
        <dbReference type="PROSITE" id="PS51864"/>
    </source>
</evidence>
<dbReference type="OrthoDB" id="291007at2759"/>
<dbReference type="CDD" id="cd04280">
    <property type="entry name" value="ZnMc_astacin_like"/>
    <property type="match status" value="2"/>
</dbReference>
<dbReference type="InterPro" id="IPR001506">
    <property type="entry name" value="Peptidase_M12A"/>
</dbReference>
<feature type="domain" description="Peptidase M12A" evidence="8">
    <location>
        <begin position="540"/>
        <end position="737"/>
    </location>
</feature>
<comment type="cofactor">
    <cofactor evidence="6 7">
        <name>Zn(2+)</name>
        <dbReference type="ChEBI" id="CHEBI:29105"/>
    </cofactor>
    <text evidence="6 7">Binds 1 zinc ion per subunit.</text>
</comment>
<reference evidence="9" key="1">
    <citation type="submission" date="2022-07" db="EMBL/GenBank/DDBJ databases">
        <authorList>
            <person name="Trinca V."/>
            <person name="Uliana J.V.C."/>
            <person name="Torres T.T."/>
            <person name="Ward R.J."/>
            <person name="Monesi N."/>
        </authorList>
    </citation>
    <scope>NUCLEOTIDE SEQUENCE</scope>
    <source>
        <strain evidence="9">HSMRA1968</strain>
        <tissue evidence="9">Whole embryos</tissue>
    </source>
</reference>
<dbReference type="PRINTS" id="PR00480">
    <property type="entry name" value="ASTACIN"/>
</dbReference>
<sequence length="737" mass="82782">MCAGNMVTLKEAVIILAIATSLSSKPMDRPHQPTPPKTYLSYQFYEFPEIDAPAPVCTTIDSGITLKNGLIKDALHNLKQVLPCITFGIWPPKSRPSGDYVYINKGTKNGCDSKIGRIGGRQIMNLQSPGCMSVGTIMHEMIHALGFYHEQSRPDRDNFITILWKNIIPGFERNFFKIPNNVVTTFDVPYNYESIMHYDGFSLSKNNKPTIVAKNGAKVGSVGKLQDTDILKLKRIHVLDSSNMVALKEAVIILAIATTFSLSAKAIPIDGPHQPTPPKADLSYQFHEFANVEAPTCTTIDSAMILRNGKIDKRFRWKHFNVQPDRAYNQREYQLINDALYNLMQVLPCITFGIWPPNSKPTGDYVYIIKGTNNGCNSYVGRTGGKQPMNLQSPGCMNVGTIMHEMIHALGFYHEQSRPDRDNFINILWQNIRPGFEGNFNKYTDNMNGAKVGSVGKLQDTDILKLKRMLFNKLKRNPSIEAVIILAIATTLSLSAKAIPIDGPHQPTPPKADLSYQFHEFANVEAPTCTTIDSAMILRNGKIDKRFRWKHFNVQPDPAYNKREYQVINDALYNLMQVLPCITFGIWPPNSKPTGDYVYIIKGTNNGCNSHVGRIGGKQPMNLQSPGCMNVGTIMHEMIHALGFYHEQSRPDRDNYVTILWQNIQPGFAFAFDKYPSNVVTTFDVPYNYKSIMHYGGYDFSKNKKPTIVAKNGAKVGSDGKLQDTDILKLKRMYNCP</sequence>
<keyword evidence="4 6" id="KW-0862">Zinc</keyword>
<dbReference type="InterPro" id="IPR006026">
    <property type="entry name" value="Peptidase_Metallo"/>
</dbReference>
<feature type="binding site" evidence="6">
    <location>
        <position position="149"/>
    </location>
    <ligand>
        <name>Zn(2+)</name>
        <dbReference type="ChEBI" id="CHEBI:29105"/>
        <note>catalytic</note>
    </ligand>
</feature>
<proteinExistence type="predicted"/>